<gene>
    <name evidence="2" type="ORF">CHKLHMKO_00181</name>
</gene>
<evidence type="ECO:0000313" key="3">
    <source>
        <dbReference type="Proteomes" id="UP000610373"/>
    </source>
</evidence>
<dbReference type="Proteomes" id="UP000610373">
    <property type="component" value="Unassembled WGS sequence"/>
</dbReference>
<dbReference type="PANTHER" id="PTHR33164">
    <property type="entry name" value="TRANSCRIPTIONAL REGULATOR, MARR FAMILY"/>
    <property type="match status" value="1"/>
</dbReference>
<dbReference type="InterPro" id="IPR036388">
    <property type="entry name" value="WH-like_DNA-bd_sf"/>
</dbReference>
<organism evidence="2 3">
    <name type="scientific">Candidatus Argoarchaeum ethanivorans</name>
    <dbReference type="NCBI Taxonomy" id="2608793"/>
    <lineage>
        <taxon>Archaea</taxon>
        <taxon>Methanobacteriati</taxon>
        <taxon>Methanobacteriota</taxon>
        <taxon>Stenosarchaea group</taxon>
        <taxon>Methanomicrobia</taxon>
        <taxon>Methanosarcinales</taxon>
        <taxon>Methanosarcinales incertae sedis</taxon>
        <taxon>GOM Arc I cluster</taxon>
        <taxon>Candidatus Argoarchaeum</taxon>
    </lineage>
</organism>
<comment type="caution">
    <text evidence="2">The sequence shown here is derived from an EMBL/GenBank/DDBJ whole genome shotgun (WGS) entry which is preliminary data.</text>
</comment>
<dbReference type="AlphaFoldDB" id="A0A811T5R2"/>
<accession>A0A811T5R2</accession>
<dbReference type="SUPFAM" id="SSF46785">
    <property type="entry name" value="Winged helix' DNA-binding domain"/>
    <property type="match status" value="2"/>
</dbReference>
<dbReference type="GO" id="GO:0006950">
    <property type="term" value="P:response to stress"/>
    <property type="evidence" value="ECO:0007669"/>
    <property type="project" value="TreeGrafter"/>
</dbReference>
<evidence type="ECO:0000259" key="1">
    <source>
        <dbReference type="Pfam" id="PF04182"/>
    </source>
</evidence>
<dbReference type="PANTHER" id="PTHR33164:SF43">
    <property type="entry name" value="HTH-TYPE TRANSCRIPTIONAL REPRESSOR YETL"/>
    <property type="match status" value="1"/>
</dbReference>
<evidence type="ECO:0000313" key="2">
    <source>
        <dbReference type="EMBL" id="CAD6491681.1"/>
    </source>
</evidence>
<dbReference type="EMBL" id="CAJHIO010000007">
    <property type="protein sequence ID" value="CAD6491681.1"/>
    <property type="molecule type" value="Genomic_DNA"/>
</dbReference>
<dbReference type="InterPro" id="IPR036390">
    <property type="entry name" value="WH_DNA-bd_sf"/>
</dbReference>
<sequence length="206" mass="23525">MNKDTLLDVIKTRKNGILQNELWKVVGIDSPKCSRLVKRLLKKNLITREKVIAKGSRTFLIRSVEEGMFGGIEEKTLGYPSIGADTLLDVIKTRKNGILQNELWKVVGIDSPKCSRLVKRLLKRNLITREKVIAKGSRTFLIWSIEEGMLETAKKESLIYLIANGHFSPCTGCRLECEPEYCKYLTDWIDDLLAEEIKNKKLEVCL</sequence>
<dbReference type="GO" id="GO:0003700">
    <property type="term" value="F:DNA-binding transcription factor activity"/>
    <property type="evidence" value="ECO:0007669"/>
    <property type="project" value="InterPro"/>
</dbReference>
<proteinExistence type="predicted"/>
<name>A0A811T5R2_9EURY</name>
<reference evidence="2" key="1">
    <citation type="submission" date="2020-10" db="EMBL/GenBank/DDBJ databases">
        <authorList>
            <person name="Hahn C.J."/>
            <person name="Laso-Perez R."/>
            <person name="Vulcano F."/>
            <person name="Vaziourakis K.-M."/>
            <person name="Stokke R."/>
            <person name="Steen I.H."/>
            <person name="Teske A."/>
            <person name="Boetius A."/>
            <person name="Liebeke M."/>
            <person name="Amann R."/>
            <person name="Knittel K."/>
        </authorList>
    </citation>
    <scope>NUCLEOTIDE SEQUENCE</scope>
    <source>
        <strain evidence="2">Gfbio:e3339647-f889-4370-9287-4fb5cb688e4c:AG392O15_GoMArc1</strain>
    </source>
</reference>
<protein>
    <submittedName>
        <fullName evidence="2">B-block binding subunit of TFIIIC</fullName>
    </submittedName>
</protein>
<dbReference type="InterPro" id="IPR007309">
    <property type="entry name" value="TFIIIC_Bblock-bd"/>
</dbReference>
<feature type="domain" description="B-block binding subunit of TFIIIC" evidence="1">
    <location>
        <begin position="5"/>
        <end position="59"/>
    </location>
</feature>
<dbReference type="Gene3D" id="1.10.10.10">
    <property type="entry name" value="Winged helix-like DNA-binding domain superfamily/Winged helix DNA-binding domain"/>
    <property type="match status" value="2"/>
</dbReference>
<dbReference type="Pfam" id="PF04182">
    <property type="entry name" value="B-block_TFIIIC"/>
    <property type="match status" value="2"/>
</dbReference>
<feature type="domain" description="B-block binding subunit of TFIIIC" evidence="1">
    <location>
        <begin position="87"/>
        <end position="142"/>
    </location>
</feature>
<dbReference type="InterPro" id="IPR039422">
    <property type="entry name" value="MarR/SlyA-like"/>
</dbReference>